<sequence length="71" mass="7813">MRTSPEESVFITQRCCFYSLRTSPKLGQRSKNFGYTCPVSSAADVSEEMVPLSQNLVGLFLVADLFSSAVD</sequence>
<evidence type="ECO:0000313" key="2">
    <source>
        <dbReference type="Proteomes" id="UP001519460"/>
    </source>
</evidence>
<feature type="non-terminal residue" evidence="1">
    <location>
        <position position="71"/>
    </location>
</feature>
<proteinExistence type="predicted"/>
<comment type="caution">
    <text evidence="1">The sequence shown here is derived from an EMBL/GenBank/DDBJ whole genome shotgun (WGS) entry which is preliminary data.</text>
</comment>
<evidence type="ECO:0000313" key="1">
    <source>
        <dbReference type="EMBL" id="KAK7504343.1"/>
    </source>
</evidence>
<dbReference type="Proteomes" id="UP001519460">
    <property type="component" value="Unassembled WGS sequence"/>
</dbReference>
<organism evidence="1 2">
    <name type="scientific">Batillaria attramentaria</name>
    <dbReference type="NCBI Taxonomy" id="370345"/>
    <lineage>
        <taxon>Eukaryota</taxon>
        <taxon>Metazoa</taxon>
        <taxon>Spiralia</taxon>
        <taxon>Lophotrochozoa</taxon>
        <taxon>Mollusca</taxon>
        <taxon>Gastropoda</taxon>
        <taxon>Caenogastropoda</taxon>
        <taxon>Sorbeoconcha</taxon>
        <taxon>Cerithioidea</taxon>
        <taxon>Batillariidae</taxon>
        <taxon>Batillaria</taxon>
    </lineage>
</organism>
<keyword evidence="2" id="KW-1185">Reference proteome</keyword>
<gene>
    <name evidence="1" type="ORF">BaRGS_00004647</name>
</gene>
<dbReference type="AlphaFoldDB" id="A0ABD0LYZ1"/>
<protein>
    <submittedName>
        <fullName evidence="1">Uncharacterized protein</fullName>
    </submittedName>
</protein>
<accession>A0ABD0LYZ1</accession>
<reference evidence="1 2" key="1">
    <citation type="journal article" date="2023" name="Sci. Data">
        <title>Genome assembly of the Korean intertidal mud-creeper Batillaria attramentaria.</title>
        <authorList>
            <person name="Patra A.K."/>
            <person name="Ho P.T."/>
            <person name="Jun S."/>
            <person name="Lee S.J."/>
            <person name="Kim Y."/>
            <person name="Won Y.J."/>
        </authorList>
    </citation>
    <scope>NUCLEOTIDE SEQUENCE [LARGE SCALE GENOMIC DNA]</scope>
    <source>
        <strain evidence="1">Wonlab-2016</strain>
    </source>
</reference>
<name>A0ABD0LYZ1_9CAEN</name>
<dbReference type="EMBL" id="JACVVK020000016">
    <property type="protein sequence ID" value="KAK7504343.1"/>
    <property type="molecule type" value="Genomic_DNA"/>
</dbReference>